<dbReference type="PANTHER" id="PTHR31884:SF1">
    <property type="entry name" value="POLYGALACTURONASE"/>
    <property type="match status" value="1"/>
</dbReference>
<keyword evidence="7 11" id="KW-0326">Glycosidase</keyword>
<organism evidence="14 15">
    <name type="scientific">Leucocoprinus leucothites</name>
    <dbReference type="NCBI Taxonomy" id="201217"/>
    <lineage>
        <taxon>Eukaryota</taxon>
        <taxon>Fungi</taxon>
        <taxon>Dikarya</taxon>
        <taxon>Basidiomycota</taxon>
        <taxon>Agaricomycotina</taxon>
        <taxon>Agaricomycetes</taxon>
        <taxon>Agaricomycetidae</taxon>
        <taxon>Agaricales</taxon>
        <taxon>Agaricineae</taxon>
        <taxon>Agaricaceae</taxon>
        <taxon>Leucocoprinus</taxon>
    </lineage>
</organism>
<dbReference type="SMART" id="SM00710">
    <property type="entry name" value="PbH1"/>
    <property type="match status" value="5"/>
</dbReference>
<evidence type="ECO:0000256" key="12">
    <source>
        <dbReference type="SAM" id="MobiDB-lite"/>
    </source>
</evidence>
<gene>
    <name evidence="14" type="ORF">D9756_007732</name>
</gene>
<proteinExistence type="inferred from homology"/>
<evidence type="ECO:0000313" key="14">
    <source>
        <dbReference type="EMBL" id="KAF5351652.1"/>
    </source>
</evidence>
<protein>
    <recommendedName>
        <fullName evidence="2">endo-polygalacturonase</fullName>
        <ecNumber evidence="2">3.2.1.15</ecNumber>
    </recommendedName>
</protein>
<keyword evidence="4" id="KW-0677">Repeat</keyword>
<keyword evidence="3 13" id="KW-0732">Signal</keyword>
<evidence type="ECO:0000256" key="9">
    <source>
        <dbReference type="ARBA" id="ARBA00034074"/>
    </source>
</evidence>
<dbReference type="OrthoDB" id="1546079at2759"/>
<evidence type="ECO:0000256" key="4">
    <source>
        <dbReference type="ARBA" id="ARBA00022737"/>
    </source>
</evidence>
<feature type="region of interest" description="Disordered" evidence="12">
    <location>
        <begin position="158"/>
        <end position="178"/>
    </location>
</feature>
<accession>A0A8H5D3R2</accession>
<comment type="similarity">
    <text evidence="1 11">Belongs to the glycosyl hydrolase 28 family.</text>
</comment>
<evidence type="ECO:0000256" key="11">
    <source>
        <dbReference type="RuleBase" id="RU361169"/>
    </source>
</evidence>
<dbReference type="EC" id="3.2.1.15" evidence="2"/>
<dbReference type="InterPro" id="IPR006626">
    <property type="entry name" value="PbH1"/>
</dbReference>
<keyword evidence="8" id="KW-0961">Cell wall biogenesis/degradation</keyword>
<evidence type="ECO:0000313" key="15">
    <source>
        <dbReference type="Proteomes" id="UP000559027"/>
    </source>
</evidence>
<evidence type="ECO:0000256" key="13">
    <source>
        <dbReference type="SAM" id="SignalP"/>
    </source>
</evidence>
<dbReference type="InterPro" id="IPR050434">
    <property type="entry name" value="Glycosyl_hydrlase_28"/>
</dbReference>
<dbReference type="InterPro" id="IPR011050">
    <property type="entry name" value="Pectin_lyase_fold/virulence"/>
</dbReference>
<keyword evidence="6" id="KW-1015">Disulfide bond</keyword>
<keyword evidence="5 11" id="KW-0378">Hydrolase</keyword>
<feature type="active site" evidence="10">
    <location>
        <position position="221"/>
    </location>
</feature>
<feature type="chain" id="PRO_5034270966" description="endo-polygalacturonase" evidence="13">
    <location>
        <begin position="20"/>
        <end position="361"/>
    </location>
</feature>
<sequence>MWKPLLSFLVLAASGYASSDCTGTINSLNDVAAAVACTTVVLNGFQVPAGQTLNLDLLDGTKVTMNGDISFAHQNWAGPLFQITGDSITFNGNGHTFNGNGPLYWDGLGGNGGVVKPAPMMKIRISGTYSNVKVLNSPARTYSVSNPGPLVMDSLTIDNSLGDQPNSNSNGLAAGHNTDGFDASTEDLTIQNSVIMNQDDCLAINRGANIVFKNNHCSGGHGISVGSIDSGVTVNGIVITGNTITNNDQALRIKTDAAASGSTVTNITYSGNTATGCKRFGVIIDQSYPSTIGTPGSGVKLSGVNFVSPQTSISVNSGAQRVAVNCGVGSCTGSWNWANLKVSGGSAGKITNFNGITGFSQ</sequence>
<evidence type="ECO:0000256" key="10">
    <source>
        <dbReference type="PROSITE-ProRule" id="PRU10052"/>
    </source>
</evidence>
<dbReference type="SUPFAM" id="SSF51126">
    <property type="entry name" value="Pectin lyase-like"/>
    <property type="match status" value="1"/>
</dbReference>
<dbReference type="Gene3D" id="2.160.20.10">
    <property type="entry name" value="Single-stranded right-handed beta-helix, Pectin lyase-like"/>
    <property type="match status" value="1"/>
</dbReference>
<evidence type="ECO:0000256" key="7">
    <source>
        <dbReference type="ARBA" id="ARBA00023295"/>
    </source>
</evidence>
<dbReference type="Proteomes" id="UP000559027">
    <property type="component" value="Unassembled WGS sequence"/>
</dbReference>
<dbReference type="GO" id="GO:0045490">
    <property type="term" value="P:pectin catabolic process"/>
    <property type="evidence" value="ECO:0007669"/>
    <property type="project" value="TreeGrafter"/>
</dbReference>
<name>A0A8H5D3R2_9AGAR</name>
<dbReference type="GO" id="GO:0005576">
    <property type="term" value="C:extracellular region"/>
    <property type="evidence" value="ECO:0007669"/>
    <property type="project" value="TreeGrafter"/>
</dbReference>
<feature type="compositionally biased region" description="Polar residues" evidence="12">
    <location>
        <begin position="158"/>
        <end position="171"/>
    </location>
</feature>
<evidence type="ECO:0000256" key="5">
    <source>
        <dbReference type="ARBA" id="ARBA00022801"/>
    </source>
</evidence>
<dbReference type="InterPro" id="IPR000743">
    <property type="entry name" value="Glyco_hydro_28"/>
</dbReference>
<evidence type="ECO:0000256" key="3">
    <source>
        <dbReference type="ARBA" id="ARBA00022729"/>
    </source>
</evidence>
<evidence type="ECO:0000256" key="8">
    <source>
        <dbReference type="ARBA" id="ARBA00023316"/>
    </source>
</evidence>
<comment type="catalytic activity">
    <reaction evidence="9">
        <text>(1,4-alpha-D-galacturonosyl)n+m + H2O = (1,4-alpha-D-galacturonosyl)n + (1,4-alpha-D-galacturonosyl)m.</text>
        <dbReference type="EC" id="3.2.1.15"/>
    </reaction>
</comment>
<feature type="signal peptide" evidence="13">
    <location>
        <begin position="1"/>
        <end position="19"/>
    </location>
</feature>
<dbReference type="EMBL" id="JAACJO010000012">
    <property type="protein sequence ID" value="KAF5351652.1"/>
    <property type="molecule type" value="Genomic_DNA"/>
</dbReference>
<dbReference type="AlphaFoldDB" id="A0A8H5D3R2"/>
<evidence type="ECO:0000256" key="1">
    <source>
        <dbReference type="ARBA" id="ARBA00008834"/>
    </source>
</evidence>
<comment type="caution">
    <text evidence="14">The sequence shown here is derived from an EMBL/GenBank/DDBJ whole genome shotgun (WGS) entry which is preliminary data.</text>
</comment>
<keyword evidence="15" id="KW-1185">Reference proteome</keyword>
<dbReference type="PANTHER" id="PTHR31884">
    <property type="entry name" value="POLYGALACTURONASE"/>
    <property type="match status" value="1"/>
</dbReference>
<evidence type="ECO:0000256" key="6">
    <source>
        <dbReference type="ARBA" id="ARBA00023157"/>
    </source>
</evidence>
<dbReference type="Pfam" id="PF00295">
    <property type="entry name" value="Glyco_hydro_28"/>
    <property type="match status" value="1"/>
</dbReference>
<reference evidence="14 15" key="1">
    <citation type="journal article" date="2020" name="ISME J.">
        <title>Uncovering the hidden diversity of litter-decomposition mechanisms in mushroom-forming fungi.</title>
        <authorList>
            <person name="Floudas D."/>
            <person name="Bentzer J."/>
            <person name="Ahren D."/>
            <person name="Johansson T."/>
            <person name="Persson P."/>
            <person name="Tunlid A."/>
        </authorList>
    </citation>
    <scope>NUCLEOTIDE SEQUENCE [LARGE SCALE GENOMIC DNA]</scope>
    <source>
        <strain evidence="14 15">CBS 146.42</strain>
    </source>
</reference>
<evidence type="ECO:0000256" key="2">
    <source>
        <dbReference type="ARBA" id="ARBA00012736"/>
    </source>
</evidence>
<dbReference type="InterPro" id="IPR012334">
    <property type="entry name" value="Pectin_lyas_fold"/>
</dbReference>
<dbReference type="PROSITE" id="PS00502">
    <property type="entry name" value="POLYGALACTURONASE"/>
    <property type="match status" value="1"/>
</dbReference>
<dbReference type="GO" id="GO:0071555">
    <property type="term" value="P:cell wall organization"/>
    <property type="evidence" value="ECO:0007669"/>
    <property type="project" value="UniProtKB-KW"/>
</dbReference>
<dbReference type="GO" id="GO:0004650">
    <property type="term" value="F:polygalacturonase activity"/>
    <property type="evidence" value="ECO:0007669"/>
    <property type="project" value="UniProtKB-EC"/>
</dbReference>